<feature type="domain" description="Vacuolar ATPase subunit I N-terminal proximal lobe" evidence="9">
    <location>
        <begin position="5"/>
        <end position="56"/>
    </location>
</feature>
<dbReference type="PANTHER" id="PTHR11629:SF63">
    <property type="entry name" value="V-TYPE PROTON ATPASE SUBUNIT A"/>
    <property type="match status" value="1"/>
</dbReference>
<organism evidence="11 12">
    <name type="scientific">Marinithermus hydrothermalis (strain DSM 14884 / JCM 11576 / T1)</name>
    <dbReference type="NCBI Taxonomy" id="869210"/>
    <lineage>
        <taxon>Bacteria</taxon>
        <taxon>Thermotogati</taxon>
        <taxon>Deinococcota</taxon>
        <taxon>Deinococci</taxon>
        <taxon>Thermales</taxon>
        <taxon>Thermaceae</taxon>
        <taxon>Marinithermus</taxon>
    </lineage>
</organism>
<dbReference type="GO" id="GO:0046961">
    <property type="term" value="F:proton-transporting ATPase activity, rotational mechanism"/>
    <property type="evidence" value="ECO:0007669"/>
    <property type="project" value="InterPro"/>
</dbReference>
<protein>
    <submittedName>
        <fullName evidence="11">V-type ATPase 116 kDa subunit</fullName>
    </submittedName>
</protein>
<evidence type="ECO:0000256" key="7">
    <source>
        <dbReference type="ARBA" id="ARBA00023136"/>
    </source>
</evidence>
<feature type="transmembrane region" description="Helical" evidence="8">
    <location>
        <begin position="466"/>
        <end position="486"/>
    </location>
</feature>
<dbReference type="InterPro" id="IPR041276">
    <property type="entry name" value="V_ATPase_prox"/>
</dbReference>
<name>F2NK91_MARHT</name>
<evidence type="ECO:0000256" key="8">
    <source>
        <dbReference type="SAM" id="Phobius"/>
    </source>
</evidence>
<keyword evidence="7 8" id="KW-0472">Membrane</keyword>
<feature type="transmembrane region" description="Helical" evidence="8">
    <location>
        <begin position="498"/>
        <end position="519"/>
    </location>
</feature>
<gene>
    <name evidence="11" type="ordered locus">Marky_1605</name>
</gene>
<feature type="transmembrane region" description="Helical" evidence="8">
    <location>
        <begin position="561"/>
        <end position="581"/>
    </location>
</feature>
<comment type="subcellular location">
    <subcellularLocation>
        <location evidence="1">Membrane</location>
        <topology evidence="1">Multi-pass membrane protein</topology>
    </subcellularLocation>
</comment>
<keyword evidence="3" id="KW-0813">Transport</keyword>
<dbReference type="GO" id="GO:0016471">
    <property type="term" value="C:vacuolar proton-transporting V-type ATPase complex"/>
    <property type="evidence" value="ECO:0007669"/>
    <property type="project" value="TreeGrafter"/>
</dbReference>
<dbReference type="Pfam" id="PF18670">
    <property type="entry name" value="V_ATPase_I_N"/>
    <property type="match status" value="1"/>
</dbReference>
<evidence type="ECO:0000256" key="3">
    <source>
        <dbReference type="ARBA" id="ARBA00022448"/>
    </source>
</evidence>
<keyword evidence="5 8" id="KW-1133">Transmembrane helix</keyword>
<proteinExistence type="inferred from homology"/>
<evidence type="ECO:0000256" key="2">
    <source>
        <dbReference type="ARBA" id="ARBA00009904"/>
    </source>
</evidence>
<dbReference type="RefSeq" id="WP_013704387.1">
    <property type="nucleotide sequence ID" value="NC_015387.1"/>
</dbReference>
<feature type="transmembrane region" description="Helical" evidence="8">
    <location>
        <begin position="350"/>
        <end position="376"/>
    </location>
</feature>
<evidence type="ECO:0000256" key="6">
    <source>
        <dbReference type="ARBA" id="ARBA00023065"/>
    </source>
</evidence>
<dbReference type="Proteomes" id="UP000007030">
    <property type="component" value="Chromosome"/>
</dbReference>
<dbReference type="HOGENOM" id="CLU_025558_2_1_0"/>
<dbReference type="OrthoDB" id="9803814at2"/>
<dbReference type="eggNOG" id="COG1269">
    <property type="taxonomic scope" value="Bacteria"/>
</dbReference>
<dbReference type="GO" id="GO:0033179">
    <property type="term" value="C:proton-transporting V-type ATPase, V0 domain"/>
    <property type="evidence" value="ECO:0007669"/>
    <property type="project" value="InterPro"/>
</dbReference>
<evidence type="ECO:0000313" key="12">
    <source>
        <dbReference type="Proteomes" id="UP000007030"/>
    </source>
</evidence>
<dbReference type="InterPro" id="IPR002490">
    <property type="entry name" value="V-ATPase_116kDa_su"/>
</dbReference>
<evidence type="ECO:0000259" key="9">
    <source>
        <dbReference type="Pfam" id="PF18274"/>
    </source>
</evidence>
<comment type="similarity">
    <text evidence="2">Belongs to the V-ATPase 116 kDa subunit family.</text>
</comment>
<dbReference type="PANTHER" id="PTHR11629">
    <property type="entry name" value="VACUOLAR PROTON ATPASES"/>
    <property type="match status" value="1"/>
</dbReference>
<dbReference type="Pfam" id="PF18274">
    <property type="entry name" value="V_ATPase_prox"/>
    <property type="match status" value="1"/>
</dbReference>
<reference evidence="11 12" key="1">
    <citation type="journal article" date="2012" name="Stand. Genomic Sci.">
        <title>Complete genome sequence of the aerobic, heterotroph Marinithermus hydrothermalis type strain (T1(T)) from a deep-sea hydrothermal vent chimney.</title>
        <authorList>
            <person name="Copeland A."/>
            <person name="Gu W."/>
            <person name="Yasawong M."/>
            <person name="Lapidus A."/>
            <person name="Lucas S."/>
            <person name="Deshpande S."/>
            <person name="Pagani I."/>
            <person name="Tapia R."/>
            <person name="Cheng J.F."/>
            <person name="Goodwin L.A."/>
            <person name="Pitluck S."/>
            <person name="Liolios K."/>
            <person name="Ivanova N."/>
            <person name="Mavromatis K."/>
            <person name="Mikhailova N."/>
            <person name="Pati A."/>
            <person name="Chen A."/>
            <person name="Palaniappan K."/>
            <person name="Land M."/>
            <person name="Pan C."/>
            <person name="Brambilla E.M."/>
            <person name="Rohde M."/>
            <person name="Tindall B.J."/>
            <person name="Sikorski J."/>
            <person name="Goker M."/>
            <person name="Detter J.C."/>
            <person name="Bristow J."/>
            <person name="Eisen J.A."/>
            <person name="Markowitz V."/>
            <person name="Hugenholtz P."/>
            <person name="Kyrpides N.C."/>
            <person name="Klenk H.P."/>
            <person name="Woyke T."/>
        </authorList>
    </citation>
    <scope>NUCLEOTIDE SEQUENCE [LARGE SCALE GENOMIC DNA]</scope>
    <source>
        <strain evidence="12">DSM 14884 / JCM 11576 / T1</strain>
    </source>
</reference>
<dbReference type="InterPro" id="IPR040574">
    <property type="entry name" value="V_ATPase_I_N"/>
</dbReference>
<feature type="domain" description="V-type ATP synthase subunit I N-terminal" evidence="10">
    <location>
        <begin position="117"/>
        <end position="205"/>
    </location>
</feature>
<dbReference type="Gene3D" id="1.20.1460.20">
    <property type="match status" value="1"/>
</dbReference>
<dbReference type="AlphaFoldDB" id="F2NK91"/>
<evidence type="ECO:0000259" key="10">
    <source>
        <dbReference type="Pfam" id="PF18670"/>
    </source>
</evidence>
<dbReference type="Gene3D" id="3.30.70.2170">
    <property type="match status" value="1"/>
</dbReference>
<keyword evidence="6" id="KW-0406">Ion transport</keyword>
<dbReference type="GO" id="GO:0007035">
    <property type="term" value="P:vacuolar acidification"/>
    <property type="evidence" value="ECO:0007669"/>
    <property type="project" value="TreeGrafter"/>
</dbReference>
<evidence type="ECO:0000256" key="1">
    <source>
        <dbReference type="ARBA" id="ARBA00004141"/>
    </source>
</evidence>
<accession>F2NK91</accession>
<sequence length="656" mass="72633">MIAPMEKLVVAGPKRLARELLAELQRVGVVHLDPLEVEELSAYRLSKDEEDQLRRWEAVAASAEHALRLLGHEVTPAKPFTGSLEEAEAAVEPWAHRATVLAKERDQLREELETIDQFQKPVEALAELAHGLDESRWLAVIPFQLEKEEELGAVERALEEALEGRAVVAAEPVAGRLAVVVVVLKRDLEAARSALSRLGIGELRLSGPYAGLSLGQAKAKMAERARLAPEELAGVEDGLRRLAGEATEPLRALWTRARDEVERLATLRQLASGRYGFALFGWVPVKLKVRVEEAMARFKDQVVYAFEPVDAHHEADRVPVTLENPPWVRPFELLISFLNTPKYGHYDPSWVIAVFFPFWFGMIVGDIGYALLFLLLARFLNGYVKRGEPLVIDFFGMTLSPQVLDGVVKILRPMWVWAALWGVAYGEFFGNFLEHLKVFYIPGHEAGGLIPILIPRADTVATANTLILVSIAFGVLQVFHGFYVRARLALAHHHTKHFWEAVGYMGGLFGLILVAYSFLTGASNGFLTALTVAGFVLFFLGIVLSRVWLMLPELATIGGHVLSYIRIYAVGIAGALMANLATDLGFAIAERLGLLGLLVGLVAGLLVHGLILLLTTLGHVLQPIRLVWVEFFTKFGFYEESGRPYRPFKSVRSDAV</sequence>
<dbReference type="Gene3D" id="3.30.70.2750">
    <property type="match status" value="1"/>
</dbReference>
<dbReference type="STRING" id="869210.Marky_1605"/>
<evidence type="ECO:0000256" key="4">
    <source>
        <dbReference type="ARBA" id="ARBA00022692"/>
    </source>
</evidence>
<dbReference type="EMBL" id="CP002630">
    <property type="protein sequence ID" value="AEB12340.1"/>
    <property type="molecule type" value="Genomic_DNA"/>
</dbReference>
<dbReference type="KEGG" id="mhd:Marky_1605"/>
<keyword evidence="12" id="KW-1185">Reference proteome</keyword>
<keyword evidence="4 8" id="KW-0812">Transmembrane</keyword>
<evidence type="ECO:0000313" key="11">
    <source>
        <dbReference type="EMBL" id="AEB12340.1"/>
    </source>
</evidence>
<dbReference type="GO" id="GO:0051117">
    <property type="term" value="F:ATPase binding"/>
    <property type="evidence" value="ECO:0007669"/>
    <property type="project" value="TreeGrafter"/>
</dbReference>
<feature type="transmembrane region" description="Helical" evidence="8">
    <location>
        <begin position="525"/>
        <end position="549"/>
    </location>
</feature>
<feature type="transmembrane region" description="Helical" evidence="8">
    <location>
        <begin position="593"/>
        <end position="615"/>
    </location>
</feature>
<evidence type="ECO:0000256" key="5">
    <source>
        <dbReference type="ARBA" id="ARBA00022989"/>
    </source>
</evidence>